<organism evidence="3 4">
    <name type="scientific">Striga hermonthica</name>
    <name type="common">Purple witchweed</name>
    <name type="synonym">Buchnera hermonthica</name>
    <dbReference type="NCBI Taxonomy" id="68872"/>
    <lineage>
        <taxon>Eukaryota</taxon>
        <taxon>Viridiplantae</taxon>
        <taxon>Streptophyta</taxon>
        <taxon>Embryophyta</taxon>
        <taxon>Tracheophyta</taxon>
        <taxon>Spermatophyta</taxon>
        <taxon>Magnoliopsida</taxon>
        <taxon>eudicotyledons</taxon>
        <taxon>Gunneridae</taxon>
        <taxon>Pentapetalae</taxon>
        <taxon>asterids</taxon>
        <taxon>lamiids</taxon>
        <taxon>Lamiales</taxon>
        <taxon>Orobanchaceae</taxon>
        <taxon>Buchnereae</taxon>
        <taxon>Striga</taxon>
    </lineage>
</organism>
<evidence type="ECO:0000313" key="3">
    <source>
        <dbReference type="EMBL" id="CAA0831861.1"/>
    </source>
</evidence>
<dbReference type="Proteomes" id="UP001153555">
    <property type="component" value="Unassembled WGS sequence"/>
</dbReference>
<protein>
    <submittedName>
        <fullName evidence="3">Uncharacterized protein</fullName>
    </submittedName>
</protein>
<dbReference type="Pfam" id="PF00400">
    <property type="entry name" value="WD40"/>
    <property type="match status" value="1"/>
</dbReference>
<sequence length="333" mass="37920">MLQGIGITDPRKSTRCLAASEDLIRRLECKYTDSQYEVSSLAFHKRGKILALAGDEGYISLWALDHFPPKLMSEICVDEISIKKVDFVTGTDNQLVVLYDPGKLMKFHFNESGDPTIIDLNLDFGDEDEDLEMFAPTQEHCLIACSPSSIFQVDTRDPHVQVIKKTQHYITELAVHDNLVAVATVDSYARIYDTRMTRSPFTKLRPDVIGDSDTVETLKFSVHGELLVSFYHKDMYLFYKDDHYSSGQMVSYLMQRMNLQPSSICFYGPNCDYVCRLWDSGEINFWRKGESEPIAEVVSKSGFNSLVCHPFLPMLAGFSDKSTELMTCAPQYW</sequence>
<dbReference type="GO" id="GO:0005737">
    <property type="term" value="C:cytoplasm"/>
    <property type="evidence" value="ECO:0007669"/>
    <property type="project" value="TreeGrafter"/>
</dbReference>
<dbReference type="InterPro" id="IPR045151">
    <property type="entry name" value="DCAF8"/>
</dbReference>
<dbReference type="PANTHER" id="PTHR15574">
    <property type="entry name" value="WD REPEAT DOMAIN-CONTAINING FAMILY"/>
    <property type="match status" value="1"/>
</dbReference>
<dbReference type="EMBL" id="CACSLK010027833">
    <property type="protein sequence ID" value="CAA0831861.1"/>
    <property type="molecule type" value="Genomic_DNA"/>
</dbReference>
<dbReference type="InterPro" id="IPR001680">
    <property type="entry name" value="WD40_rpt"/>
</dbReference>
<dbReference type="GO" id="GO:0080008">
    <property type="term" value="C:Cul4-RING E3 ubiquitin ligase complex"/>
    <property type="evidence" value="ECO:0007669"/>
    <property type="project" value="TreeGrafter"/>
</dbReference>
<dbReference type="SMART" id="SM00320">
    <property type="entry name" value="WD40"/>
    <property type="match status" value="2"/>
</dbReference>
<evidence type="ECO:0000313" key="4">
    <source>
        <dbReference type="Proteomes" id="UP001153555"/>
    </source>
</evidence>
<dbReference type="InterPro" id="IPR015943">
    <property type="entry name" value="WD40/YVTN_repeat-like_dom_sf"/>
</dbReference>
<keyword evidence="4" id="KW-1185">Reference proteome</keyword>
<dbReference type="SUPFAM" id="SSF50978">
    <property type="entry name" value="WD40 repeat-like"/>
    <property type="match status" value="1"/>
</dbReference>
<evidence type="ECO:0000256" key="1">
    <source>
        <dbReference type="ARBA" id="ARBA00022574"/>
    </source>
</evidence>
<dbReference type="Gene3D" id="2.130.10.10">
    <property type="entry name" value="YVTN repeat-like/Quinoprotein amine dehydrogenase"/>
    <property type="match status" value="2"/>
</dbReference>
<reference evidence="3" key="1">
    <citation type="submission" date="2019-12" db="EMBL/GenBank/DDBJ databases">
        <authorList>
            <person name="Scholes J."/>
        </authorList>
    </citation>
    <scope>NUCLEOTIDE SEQUENCE</scope>
</reference>
<dbReference type="InterPro" id="IPR036322">
    <property type="entry name" value="WD40_repeat_dom_sf"/>
</dbReference>
<keyword evidence="2" id="KW-0677">Repeat</keyword>
<dbReference type="AlphaFoldDB" id="A0A9N7NHD5"/>
<evidence type="ECO:0000256" key="2">
    <source>
        <dbReference type="ARBA" id="ARBA00022737"/>
    </source>
</evidence>
<proteinExistence type="predicted"/>
<gene>
    <name evidence="3" type="ORF">SHERM_27173</name>
</gene>
<dbReference type="OrthoDB" id="10478880at2759"/>
<name>A0A9N7NHD5_STRHE</name>
<comment type="caution">
    <text evidence="3">The sequence shown here is derived from an EMBL/GenBank/DDBJ whole genome shotgun (WGS) entry which is preliminary data.</text>
</comment>
<accession>A0A9N7NHD5</accession>
<keyword evidence="1" id="KW-0853">WD repeat</keyword>